<dbReference type="PANTHER" id="PTHR10338:SF108">
    <property type="entry name" value="INTER-ALPHA-TRYPSIN INHIBITOR HEAVY CHAIN H4-LIKE PROTEIN"/>
    <property type="match status" value="1"/>
</dbReference>
<evidence type="ECO:0000313" key="3">
    <source>
        <dbReference type="Proteomes" id="UP000887566"/>
    </source>
</evidence>
<feature type="domain" description="VWFA" evidence="1">
    <location>
        <begin position="256"/>
        <end position="438"/>
    </location>
</feature>
<dbReference type="InterPro" id="IPR036465">
    <property type="entry name" value="vWFA_dom_sf"/>
</dbReference>
<dbReference type="InterPro" id="IPR013694">
    <property type="entry name" value="VIT"/>
</dbReference>
<evidence type="ECO:0000259" key="2">
    <source>
        <dbReference type="PROSITE" id="PS51468"/>
    </source>
</evidence>
<protein>
    <submittedName>
        <fullName evidence="4">Uncharacterized protein</fullName>
    </submittedName>
</protein>
<dbReference type="SMART" id="SM00609">
    <property type="entry name" value="VIT"/>
    <property type="match status" value="1"/>
</dbReference>
<dbReference type="AlphaFoldDB" id="A0A914X925"/>
<feature type="domain" description="VIT" evidence="2">
    <location>
        <begin position="1"/>
        <end position="122"/>
    </location>
</feature>
<accession>A0A914X925</accession>
<dbReference type="PROSITE" id="PS51468">
    <property type="entry name" value="VIT"/>
    <property type="match status" value="1"/>
</dbReference>
<dbReference type="InterPro" id="IPR050934">
    <property type="entry name" value="ITIH"/>
</dbReference>
<evidence type="ECO:0000313" key="4">
    <source>
        <dbReference type="WBParaSite" id="PSAMB.scaffold654size44507.g7666.t1"/>
    </source>
</evidence>
<dbReference type="SUPFAM" id="SSF53300">
    <property type="entry name" value="vWA-like"/>
    <property type="match status" value="1"/>
</dbReference>
<sequence length="865" mass="95982">MTLTKKLNVTKLHINSEVKCRFATTEINSLVENVSEKAEEAEFVANLPEGAFITYFEMEIDGKVIVGDVKEKQQAKAIYDAARSRGETAGHVAQAPRETNTFNISVNIAPYNFARFKLVYQELLQRIRGAYKHQINVHPGQAVDDLQVNVTINESSPISIIHVPTFAAKLSDKSNKELLLLKEASDVRIEKISDTEMTIKWHPSAANQTQYLTNDVLDGQLIVLYDVDRNDDQVLVVDGHFIHFLAPKNLDIGSKNIVFALDISGSMGGGKLEQTKTAMRSILNQLRETDQFSILCFDTQLEVWKKRPLPATKENISEAIGFIDAQHPRGGTDIDLAVQEGIKWLKGSHSEQLLASILVLLTDGQHNSGQCKSHQITSRILQARKDGGQNIKVYGLGFGNDADFNLLREMSSKTGGFARKIYAASDAAIQLDSFYAEISSPLLADLDIKYLNPNVKVVSTVKNITGDTLFEGSEFVIIGKMNQLSLNEGDELFEWRARSCHGPKVFKCCYRPWHPQPSSNKGEISKTAGSFIERSWAYLTVKNLLEKAKVNSEESATLKNQALKLALKYKFVTEQTSMVVTQTEKAIELELSDHPASAVTCRSMQMQKKSRHLAAKSQACGSMPLGMMSRSAMLSMMRCSTNERRPIMSRSTVCCDEEEVGSVLEADNDSGDLKAGKVLAELPKRQRGKKTKAHMQLNSLVGRVEEQLNEMCDDQPPTVMEKLINTPIDSAIAVFIKLSDTQQKTSTDDNSKENQLLSLIAAMVVSKLSNSHTERDLLKSLLEKSTDEIRIREVNESQYVVECDAGRLATVPSILLAIHWKIRLNQLCDIETQSLLIQFLSVIVGTTENGALESLAKQVIAALDA</sequence>
<dbReference type="Gene3D" id="3.40.50.410">
    <property type="entry name" value="von Willebrand factor, type A domain"/>
    <property type="match status" value="1"/>
</dbReference>
<dbReference type="SMART" id="SM00327">
    <property type="entry name" value="VWA"/>
    <property type="match status" value="1"/>
</dbReference>
<dbReference type="WBParaSite" id="PSAMB.scaffold654size44507.g7666.t1">
    <property type="protein sequence ID" value="PSAMB.scaffold654size44507.g7666.t1"/>
    <property type="gene ID" value="PSAMB.scaffold654size44507.g7666"/>
</dbReference>
<proteinExistence type="predicted"/>
<dbReference type="PROSITE" id="PS50234">
    <property type="entry name" value="VWFA"/>
    <property type="match status" value="1"/>
</dbReference>
<dbReference type="Pfam" id="PF00092">
    <property type="entry name" value="VWA"/>
    <property type="match status" value="1"/>
</dbReference>
<keyword evidence="3" id="KW-1185">Reference proteome</keyword>
<reference evidence="4" key="1">
    <citation type="submission" date="2022-11" db="UniProtKB">
        <authorList>
            <consortium name="WormBaseParasite"/>
        </authorList>
    </citation>
    <scope>IDENTIFICATION</scope>
</reference>
<name>A0A914X925_9BILA</name>
<dbReference type="Proteomes" id="UP000887566">
    <property type="component" value="Unplaced"/>
</dbReference>
<evidence type="ECO:0000259" key="1">
    <source>
        <dbReference type="PROSITE" id="PS50234"/>
    </source>
</evidence>
<dbReference type="Pfam" id="PF08487">
    <property type="entry name" value="VIT"/>
    <property type="match status" value="1"/>
</dbReference>
<dbReference type="InterPro" id="IPR002035">
    <property type="entry name" value="VWF_A"/>
</dbReference>
<organism evidence="3 4">
    <name type="scientific">Plectus sambesii</name>
    <dbReference type="NCBI Taxonomy" id="2011161"/>
    <lineage>
        <taxon>Eukaryota</taxon>
        <taxon>Metazoa</taxon>
        <taxon>Ecdysozoa</taxon>
        <taxon>Nematoda</taxon>
        <taxon>Chromadorea</taxon>
        <taxon>Plectida</taxon>
        <taxon>Plectina</taxon>
        <taxon>Plectoidea</taxon>
        <taxon>Plectidae</taxon>
        <taxon>Plectus</taxon>
    </lineage>
</organism>
<dbReference type="PANTHER" id="PTHR10338">
    <property type="entry name" value="INTER-ALPHA-TRYPSIN INHIBITOR HEAVY CHAIN FAMILY MEMBER"/>
    <property type="match status" value="1"/>
</dbReference>